<keyword evidence="3" id="KW-1185">Reference proteome</keyword>
<name>A0A8T2PL16_9TELE</name>
<protein>
    <submittedName>
        <fullName evidence="2">Uncharacterized protein</fullName>
    </submittedName>
</protein>
<evidence type="ECO:0000256" key="1">
    <source>
        <dbReference type="SAM" id="MobiDB-lite"/>
    </source>
</evidence>
<comment type="caution">
    <text evidence="2">The sequence shown here is derived from an EMBL/GenBank/DDBJ whole genome shotgun (WGS) entry which is preliminary data.</text>
</comment>
<organism evidence="2 3">
    <name type="scientific">Albula glossodonta</name>
    <name type="common">roundjaw bonefish</name>
    <dbReference type="NCBI Taxonomy" id="121402"/>
    <lineage>
        <taxon>Eukaryota</taxon>
        <taxon>Metazoa</taxon>
        <taxon>Chordata</taxon>
        <taxon>Craniata</taxon>
        <taxon>Vertebrata</taxon>
        <taxon>Euteleostomi</taxon>
        <taxon>Actinopterygii</taxon>
        <taxon>Neopterygii</taxon>
        <taxon>Teleostei</taxon>
        <taxon>Albuliformes</taxon>
        <taxon>Albulidae</taxon>
        <taxon>Albula</taxon>
    </lineage>
</organism>
<dbReference type="EMBL" id="JAFBMS010000008">
    <property type="protein sequence ID" value="KAG9350268.1"/>
    <property type="molecule type" value="Genomic_DNA"/>
</dbReference>
<reference evidence="2" key="1">
    <citation type="thesis" date="2021" institute="BYU ScholarsArchive" country="Provo, UT, USA">
        <title>Applications of and Algorithms for Genome Assembly and Genomic Analyses with an Emphasis on Marine Teleosts.</title>
        <authorList>
            <person name="Pickett B.D."/>
        </authorList>
    </citation>
    <scope>NUCLEOTIDE SEQUENCE</scope>
    <source>
        <strain evidence="2">HI-2016</strain>
    </source>
</reference>
<accession>A0A8T2PL16</accession>
<evidence type="ECO:0000313" key="2">
    <source>
        <dbReference type="EMBL" id="KAG9350268.1"/>
    </source>
</evidence>
<dbReference type="AlphaFoldDB" id="A0A8T2PL16"/>
<dbReference type="Proteomes" id="UP000824540">
    <property type="component" value="Unassembled WGS sequence"/>
</dbReference>
<gene>
    <name evidence="2" type="ORF">JZ751_026622</name>
</gene>
<evidence type="ECO:0000313" key="3">
    <source>
        <dbReference type="Proteomes" id="UP000824540"/>
    </source>
</evidence>
<proteinExistence type="predicted"/>
<sequence>MARLVVTNSCAVVRRLSRTWVTATGCFVLDWAEQIMIQQTENLVKEQILGPGSSALCSVPSSHEHKRSGEGVTLSSDPWLSKYKREPAEPDPLTKTNQPINLLHY</sequence>
<feature type="region of interest" description="Disordered" evidence="1">
    <location>
        <begin position="59"/>
        <end position="105"/>
    </location>
</feature>
<feature type="compositionally biased region" description="Polar residues" evidence="1">
    <location>
        <begin position="94"/>
        <end position="105"/>
    </location>
</feature>